<reference evidence="2 3" key="1">
    <citation type="journal article" date="2019" name="Front. Microbiol.">
        <title>Genomes of Neutrophilic Sulfur-Oxidizing Chemolithoautotrophs Representing 9 Proteobacterial Species From 8 Genera.</title>
        <authorList>
            <person name="Watanabe T."/>
            <person name="Kojima H."/>
            <person name="Umezawa K."/>
            <person name="Hori C."/>
            <person name="Takasuka T.E."/>
            <person name="Kato Y."/>
            <person name="Fukui M."/>
        </authorList>
    </citation>
    <scope>NUCLEOTIDE SEQUENCE [LARGE SCALE GENOMIC DNA]</scope>
    <source>
        <strain evidence="2 3">TTN</strain>
    </source>
</reference>
<dbReference type="PROSITE" id="PS51257">
    <property type="entry name" value="PROKAR_LIPOPROTEIN"/>
    <property type="match status" value="1"/>
</dbReference>
<sequence length="309" mass="33807">MELSKGIALFVGWLSGALAGIGAILYACGYLLSTAQLHLLGLSGLVNYGQERYVEEGGRFLVDVLGLLGEILLNLLISAGFVALLVLLVLAPLGYFMRHRLGAARARWHARLAQIRQSGPARALVFAALLVLLLVGSEDPQSLNAPLQISNLLFVQQQPAAGSLSALLLNGDSVRLKAIFANSLLMLLKAAVLLLLAWRVAAPWRWRLLLSAPFVLIVLLYTVLLPMLYGVLQRQIRLPVISLDTTTTWPGSGAEKLFLLNRTERDFVLWDAHARRVLWLPVGAVRSAQIRQIETLFAGRAAMPTRRTP</sequence>
<evidence type="ECO:0000313" key="2">
    <source>
        <dbReference type="EMBL" id="GBL44753.1"/>
    </source>
</evidence>
<feature type="transmembrane region" description="Helical" evidence="1">
    <location>
        <begin position="208"/>
        <end position="232"/>
    </location>
</feature>
<dbReference type="EMBL" id="BGOW01000003">
    <property type="protein sequence ID" value="GBL44753.1"/>
    <property type="molecule type" value="Genomic_DNA"/>
</dbReference>
<feature type="transmembrane region" description="Helical" evidence="1">
    <location>
        <begin position="71"/>
        <end position="98"/>
    </location>
</feature>
<dbReference type="AlphaFoldDB" id="A0A401JAT3"/>
<keyword evidence="1" id="KW-1133">Transmembrane helix</keyword>
<evidence type="ECO:0000313" key="3">
    <source>
        <dbReference type="Proteomes" id="UP000286806"/>
    </source>
</evidence>
<organism evidence="2 3">
    <name type="scientific">Sulfuriferula multivorans</name>
    <dbReference type="NCBI Taxonomy" id="1559896"/>
    <lineage>
        <taxon>Bacteria</taxon>
        <taxon>Pseudomonadati</taxon>
        <taxon>Pseudomonadota</taxon>
        <taxon>Betaproteobacteria</taxon>
        <taxon>Nitrosomonadales</taxon>
        <taxon>Sulfuricellaceae</taxon>
        <taxon>Sulfuriferula</taxon>
    </lineage>
</organism>
<comment type="caution">
    <text evidence="2">The sequence shown here is derived from an EMBL/GenBank/DDBJ whole genome shotgun (WGS) entry which is preliminary data.</text>
</comment>
<evidence type="ECO:0000256" key="1">
    <source>
        <dbReference type="SAM" id="Phobius"/>
    </source>
</evidence>
<feature type="transmembrane region" description="Helical" evidence="1">
    <location>
        <begin position="7"/>
        <end position="32"/>
    </location>
</feature>
<dbReference type="Proteomes" id="UP000286806">
    <property type="component" value="Unassembled WGS sequence"/>
</dbReference>
<name>A0A401JAT3_9PROT</name>
<dbReference type="OrthoDB" id="9822495at2"/>
<accession>A0A401JAT3</accession>
<feature type="transmembrane region" description="Helical" evidence="1">
    <location>
        <begin position="119"/>
        <end position="137"/>
    </location>
</feature>
<dbReference type="RefSeq" id="WP_124703603.1">
    <property type="nucleotide sequence ID" value="NZ_BGOW01000003.1"/>
</dbReference>
<gene>
    <name evidence="2" type="ORF">SFMTTN_0554</name>
</gene>
<keyword evidence="1" id="KW-0812">Transmembrane</keyword>
<proteinExistence type="predicted"/>
<feature type="transmembrane region" description="Helical" evidence="1">
    <location>
        <begin position="179"/>
        <end position="201"/>
    </location>
</feature>
<protein>
    <submittedName>
        <fullName evidence="2">Uncharacterized protein</fullName>
    </submittedName>
</protein>
<keyword evidence="3" id="KW-1185">Reference proteome</keyword>
<keyword evidence="1" id="KW-0472">Membrane</keyword>